<dbReference type="Pfam" id="PF13828">
    <property type="entry name" value="DUF4190"/>
    <property type="match status" value="1"/>
</dbReference>
<keyword evidence="2" id="KW-0472">Membrane</keyword>
<dbReference type="InterPro" id="IPR025241">
    <property type="entry name" value="DUF4190"/>
</dbReference>
<protein>
    <submittedName>
        <fullName evidence="4">DUF4190 domain-containing protein</fullName>
    </submittedName>
</protein>
<comment type="caution">
    <text evidence="4">The sequence shown here is derived from an EMBL/GenBank/DDBJ whole genome shotgun (WGS) entry which is preliminary data.</text>
</comment>
<keyword evidence="5" id="KW-1185">Reference proteome</keyword>
<dbReference type="RefSeq" id="WP_073679306.1">
    <property type="nucleotide sequence ID" value="NZ_CP092364.2"/>
</dbReference>
<accession>A0ABS6HKL6</accession>
<evidence type="ECO:0000259" key="3">
    <source>
        <dbReference type="Pfam" id="PF13828"/>
    </source>
</evidence>
<organism evidence="4 5">
    <name type="scientific">Mycolicibacterium goodii</name>
    <name type="common">Mycobacterium goodii</name>
    <dbReference type="NCBI Taxonomy" id="134601"/>
    <lineage>
        <taxon>Bacteria</taxon>
        <taxon>Bacillati</taxon>
        <taxon>Actinomycetota</taxon>
        <taxon>Actinomycetes</taxon>
        <taxon>Mycobacteriales</taxon>
        <taxon>Mycobacteriaceae</taxon>
        <taxon>Mycolicibacterium</taxon>
    </lineage>
</organism>
<keyword evidence="2" id="KW-1133">Transmembrane helix</keyword>
<gene>
    <name evidence="4" type="ORF">KL859_10140</name>
</gene>
<reference evidence="4 5" key="1">
    <citation type="submission" date="2021-05" db="EMBL/GenBank/DDBJ databases">
        <title>Draft Genome Sequences of Clinical Respiratory Isolates of Mycobacterium goodii Recovered in Ireland.</title>
        <authorList>
            <person name="Flanagan P.R."/>
            <person name="Mok S."/>
            <person name="Roycroft E."/>
            <person name="Rogers T.R."/>
            <person name="Fitzgibbon M."/>
        </authorList>
    </citation>
    <scope>NUCLEOTIDE SEQUENCE [LARGE SCALE GENOMIC DNA]</scope>
    <source>
        <strain evidence="4 5">14IE55</strain>
    </source>
</reference>
<feature type="region of interest" description="Disordered" evidence="1">
    <location>
        <begin position="1"/>
        <end position="42"/>
    </location>
</feature>
<evidence type="ECO:0000313" key="5">
    <source>
        <dbReference type="Proteomes" id="UP000696413"/>
    </source>
</evidence>
<feature type="transmembrane region" description="Helical" evidence="2">
    <location>
        <begin position="123"/>
        <end position="155"/>
    </location>
</feature>
<dbReference type="EMBL" id="JAHBOM010000007">
    <property type="protein sequence ID" value="MBU8823229.1"/>
    <property type="molecule type" value="Genomic_DNA"/>
</dbReference>
<feature type="transmembrane region" description="Helical" evidence="2">
    <location>
        <begin position="84"/>
        <end position="111"/>
    </location>
</feature>
<dbReference type="Proteomes" id="UP000696413">
    <property type="component" value="Unassembled WGS sequence"/>
</dbReference>
<name>A0ABS6HKL6_MYCGD</name>
<feature type="compositionally biased region" description="Low complexity" evidence="1">
    <location>
        <begin position="1"/>
        <end position="20"/>
    </location>
</feature>
<keyword evidence="2" id="KW-0812">Transmembrane</keyword>
<evidence type="ECO:0000313" key="4">
    <source>
        <dbReference type="EMBL" id="MBU8823229.1"/>
    </source>
</evidence>
<evidence type="ECO:0000256" key="1">
    <source>
        <dbReference type="SAM" id="MobiDB-lite"/>
    </source>
</evidence>
<feature type="domain" description="DUF4190" evidence="3">
    <location>
        <begin position="84"/>
        <end position="143"/>
    </location>
</feature>
<evidence type="ECO:0000256" key="2">
    <source>
        <dbReference type="SAM" id="Phobius"/>
    </source>
</evidence>
<proteinExistence type="predicted"/>
<sequence>MTNPDGSAGGTPPSGSGEPPAYQPGYPSAQPDPFAPVDYPYGPPPAAYPPPYPGPGVAGYPAPAPGYPYVPFDPYGRPPGTNGLAVASLVCSLAGMLCCLPGPAGLILGILGMRETRRTGQEGYGIAVAGTVIGALVTVGILLYIVFLLIGVAVAPN</sequence>